<evidence type="ECO:0000256" key="5">
    <source>
        <dbReference type="SAM" id="SignalP"/>
    </source>
</evidence>
<evidence type="ECO:0000256" key="1">
    <source>
        <dbReference type="ARBA" id="ARBA00000032"/>
    </source>
</evidence>
<evidence type="ECO:0000256" key="4">
    <source>
        <dbReference type="SAM" id="MobiDB-lite"/>
    </source>
</evidence>
<dbReference type="InterPro" id="IPR017850">
    <property type="entry name" value="Alkaline_phosphatase_core_sf"/>
</dbReference>
<feature type="region of interest" description="Disordered" evidence="4">
    <location>
        <begin position="538"/>
        <end position="640"/>
    </location>
</feature>
<dbReference type="GO" id="GO:0003993">
    <property type="term" value="F:acid phosphatase activity"/>
    <property type="evidence" value="ECO:0007669"/>
    <property type="project" value="UniProtKB-EC"/>
</dbReference>
<proteinExistence type="predicted"/>
<dbReference type="PANTHER" id="PTHR31956:SF8">
    <property type="entry name" value="ACID PHOSPHATASE PHOA (AFU_ORTHOLOGUE AFUA_1G03570)"/>
    <property type="match status" value="1"/>
</dbReference>
<reference evidence="6 7" key="1">
    <citation type="journal article" date="2016" name="PLoS ONE">
        <title>Sequence Assembly of Yarrowia lipolytica Strain W29/CLIB89 Shows Transposable Element Diversity.</title>
        <authorList>
            <person name="Magnan C."/>
            <person name="Yu J."/>
            <person name="Chang I."/>
            <person name="Jahn E."/>
            <person name="Kanomata Y."/>
            <person name="Wu J."/>
            <person name="Zeller M."/>
            <person name="Oakes M."/>
            <person name="Baldi P."/>
            <person name="Sandmeyer S."/>
        </authorList>
    </citation>
    <scope>NUCLEOTIDE SEQUENCE [LARGE SCALE GENOMIC DNA]</scope>
    <source>
        <strain evidence="7">CLIB89(W29)</strain>
    </source>
</reference>
<dbReference type="GeneID" id="2908791"/>
<dbReference type="Proteomes" id="UP000182444">
    <property type="component" value="Chromosome 1F"/>
</dbReference>
<dbReference type="InterPro" id="IPR007312">
    <property type="entry name" value="Phosphoesterase"/>
</dbReference>
<comment type="catalytic activity">
    <reaction evidence="1">
        <text>a phosphate monoester + H2O = an alcohol + phosphate</text>
        <dbReference type="Rhea" id="RHEA:15017"/>
        <dbReference type="ChEBI" id="CHEBI:15377"/>
        <dbReference type="ChEBI" id="CHEBI:30879"/>
        <dbReference type="ChEBI" id="CHEBI:43474"/>
        <dbReference type="ChEBI" id="CHEBI:67140"/>
        <dbReference type="EC" id="3.1.3.2"/>
    </reaction>
</comment>
<sequence length="662" mass="71328">MKLSLPTLAALVAAVLAKDKNTYQPKFSTISPDLTEIEAAAATAVSNHYTSPKVPGCFFDNYYQIWLENTDYEKAFEQEDLAWLRTQGITLDNYWSLTHPSEPNYVGVVGGDYFGINNDDFFRVPSNVSTVVDLLESKGISWSEYQEHLPYTGFEGFNFSRQTDYAKDYVRKHNPLVIYDSVVENESRLRNIKNFTEFDRDLKAKELPQWTFITPNMTNDAHDTDIDWAGRWVARWLKPLLSNEEFMKNSLVILTFDENHTKPLENKVLAILFGGAVPDHLKGTTDSTYYSHYSNIATVQANWGLDHLGRFDTVANPFKLVADSLNISIVDHDTTGQYNNKSVVGYFNDERVSIPAPNASAIGLVGNTIFPPIAKLWGTEGDIPNIIKPAAGQCGKVVEDVQKPTNVTQEKPSNATNQEVIKSTESSKAGFNSTASVVNVVPVVHQTTTIEGAYVTVYTSDCLTTSVDETGKTVTTHVLKTVTSTVCHKCEHNYVSSAAASSAPASSASASAPVPSTTVAAQGTVTKVVTTINTTISKVAESQPESSKAETAETPTTKAQSAPKAEVFSKPAESSKPVESPKPAPVVPSKAPVESPAAESPKATPSASKASSPAGSAVPGTPIVPVVQPSQAQQSTPAVAQANGADKATLGALALLPLLSLF</sequence>
<dbReference type="FunFam" id="3.40.720.10:FF:000043">
    <property type="entry name" value="Acid phosphatase PHOa"/>
    <property type="match status" value="1"/>
</dbReference>
<feature type="compositionally biased region" description="Low complexity" evidence="4">
    <location>
        <begin position="569"/>
        <end position="578"/>
    </location>
</feature>
<protein>
    <recommendedName>
        <fullName evidence="2">acid phosphatase</fullName>
        <ecNumber evidence="2">3.1.3.2</ecNumber>
    </recommendedName>
</protein>
<dbReference type="KEGG" id="yli:2908791"/>
<feature type="compositionally biased region" description="Low complexity" evidence="4">
    <location>
        <begin position="587"/>
        <end position="640"/>
    </location>
</feature>
<dbReference type="RefSeq" id="XP_505773.3">
    <property type="nucleotide sequence ID" value="XM_505773.3"/>
</dbReference>
<keyword evidence="3" id="KW-0378">Hydrolase</keyword>
<dbReference type="GO" id="GO:0009395">
    <property type="term" value="P:phospholipid catabolic process"/>
    <property type="evidence" value="ECO:0007669"/>
    <property type="project" value="TreeGrafter"/>
</dbReference>
<dbReference type="VEuPathDB" id="FungiDB:YALI0_F23067g"/>
<dbReference type="VEuPathDB" id="FungiDB:YALI1_F30289g"/>
<dbReference type="eggNOG" id="ENOG502QSRP">
    <property type="taxonomic scope" value="Eukaryota"/>
</dbReference>
<evidence type="ECO:0000313" key="6">
    <source>
        <dbReference type="EMBL" id="AOW07589.1"/>
    </source>
</evidence>
<dbReference type="Gene3D" id="3.40.720.10">
    <property type="entry name" value="Alkaline Phosphatase, subunit A"/>
    <property type="match status" value="1"/>
</dbReference>
<dbReference type="PANTHER" id="PTHR31956">
    <property type="entry name" value="NON-SPECIFIC PHOSPHOLIPASE C4-RELATED"/>
    <property type="match status" value="1"/>
</dbReference>
<dbReference type="EMBL" id="CP017558">
    <property type="protein sequence ID" value="AOW07589.1"/>
    <property type="molecule type" value="Genomic_DNA"/>
</dbReference>
<accession>A0A1D8NPM9</accession>
<dbReference type="AlphaFoldDB" id="A0A1D8NPM9"/>
<name>A0A1D8NPM9_YARLL</name>
<dbReference type="EC" id="3.1.3.2" evidence="2"/>
<organism evidence="6 7">
    <name type="scientific">Yarrowia lipolytica</name>
    <name type="common">Candida lipolytica</name>
    <dbReference type="NCBI Taxonomy" id="4952"/>
    <lineage>
        <taxon>Eukaryota</taxon>
        <taxon>Fungi</taxon>
        <taxon>Dikarya</taxon>
        <taxon>Ascomycota</taxon>
        <taxon>Saccharomycotina</taxon>
        <taxon>Dipodascomycetes</taxon>
        <taxon>Dipodascales</taxon>
        <taxon>Dipodascales incertae sedis</taxon>
        <taxon>Yarrowia</taxon>
    </lineage>
</organism>
<feature type="chain" id="PRO_5030026716" description="acid phosphatase" evidence="5">
    <location>
        <begin position="18"/>
        <end position="662"/>
    </location>
</feature>
<evidence type="ECO:0000256" key="3">
    <source>
        <dbReference type="ARBA" id="ARBA00022801"/>
    </source>
</evidence>
<evidence type="ECO:0000256" key="2">
    <source>
        <dbReference type="ARBA" id="ARBA00012646"/>
    </source>
</evidence>
<dbReference type="Pfam" id="PF04185">
    <property type="entry name" value="Phosphoesterase"/>
    <property type="match status" value="1"/>
</dbReference>
<evidence type="ECO:0000313" key="7">
    <source>
        <dbReference type="Proteomes" id="UP000182444"/>
    </source>
</evidence>
<keyword evidence="5" id="KW-0732">Signal</keyword>
<feature type="signal peptide" evidence="5">
    <location>
        <begin position="1"/>
        <end position="17"/>
    </location>
</feature>
<gene>
    <name evidence="6" type="ORF">YALI1_F30289g</name>
</gene>